<dbReference type="RefSeq" id="WP_270024423.1">
    <property type="nucleotide sequence ID" value="NZ_JAPDDP010000009.1"/>
</dbReference>
<accession>A0A9X3N5J4</accession>
<name>A0A9X3N5J4_9ACTN</name>
<gene>
    <name evidence="1" type="ORF">OJ997_07380</name>
</gene>
<dbReference type="EMBL" id="JAPDDP010000009">
    <property type="protein sequence ID" value="MDA0180113.1"/>
    <property type="molecule type" value="Genomic_DNA"/>
</dbReference>
<protein>
    <submittedName>
        <fullName evidence="1">Uncharacterized protein</fullName>
    </submittedName>
</protein>
<evidence type="ECO:0000313" key="1">
    <source>
        <dbReference type="EMBL" id="MDA0180113.1"/>
    </source>
</evidence>
<organism evidence="1 2">
    <name type="scientific">Solirubrobacter phytolaccae</name>
    <dbReference type="NCBI Taxonomy" id="1404360"/>
    <lineage>
        <taxon>Bacteria</taxon>
        <taxon>Bacillati</taxon>
        <taxon>Actinomycetota</taxon>
        <taxon>Thermoleophilia</taxon>
        <taxon>Solirubrobacterales</taxon>
        <taxon>Solirubrobacteraceae</taxon>
        <taxon>Solirubrobacter</taxon>
    </lineage>
</organism>
<evidence type="ECO:0000313" key="2">
    <source>
        <dbReference type="Proteomes" id="UP001147653"/>
    </source>
</evidence>
<keyword evidence="2" id="KW-1185">Reference proteome</keyword>
<reference evidence="1" key="1">
    <citation type="submission" date="2022-10" db="EMBL/GenBank/DDBJ databases">
        <title>The WGS of Solirubrobacter phytolaccae KCTC 29190.</title>
        <authorList>
            <person name="Jiang Z."/>
        </authorList>
    </citation>
    <scope>NUCLEOTIDE SEQUENCE</scope>
    <source>
        <strain evidence="1">KCTC 29190</strain>
    </source>
</reference>
<sequence>MQLEALVGQFVVEIGVRQVWPFLGFCDNRPTPSTEVRFYFDAPFSTSEPDWWLTEGDPDAGLPHLLELNGMTVTAVERAEDRSLTIVFDDGDARLTVSGEPTAHTTGDVWWFGSAG</sequence>
<comment type="caution">
    <text evidence="1">The sequence shown here is derived from an EMBL/GenBank/DDBJ whole genome shotgun (WGS) entry which is preliminary data.</text>
</comment>
<dbReference type="Proteomes" id="UP001147653">
    <property type="component" value="Unassembled WGS sequence"/>
</dbReference>
<dbReference type="AlphaFoldDB" id="A0A9X3N5J4"/>
<proteinExistence type="predicted"/>